<accession>A0A0A1A977</accession>
<dbReference type="Proteomes" id="UP000184277">
    <property type="component" value="Unassembled WGS sequence"/>
</dbReference>
<reference evidence="2" key="3">
    <citation type="submission" date="2018-06" db="EMBL/GenBank/DDBJ databases">
        <authorList>
            <person name="Ashton P.M."/>
            <person name="Dallman T."/>
            <person name="Nair S."/>
            <person name="De Pinna E."/>
            <person name="Peters T."/>
            <person name="Grant K."/>
        </authorList>
    </citation>
    <scope>NUCLEOTIDE SEQUENCE [LARGE SCALE GENOMIC DNA]</scope>
    <source>
        <strain evidence="2">462023</strain>
    </source>
</reference>
<evidence type="ECO:0000313" key="2">
    <source>
        <dbReference type="EMBL" id="MJL93814.1"/>
    </source>
</evidence>
<evidence type="ECO:0000313" key="3">
    <source>
        <dbReference type="EMBL" id="OJR54798.1"/>
    </source>
</evidence>
<keyword evidence="1" id="KW-0812">Transmembrane</keyword>
<dbReference type="EMBL" id="MOKI01000024">
    <property type="protein sequence ID" value="OJR54798.1"/>
    <property type="molecule type" value="Genomic_DNA"/>
</dbReference>
<evidence type="ECO:0000313" key="5">
    <source>
        <dbReference type="Proteomes" id="UP000184277"/>
    </source>
</evidence>
<protein>
    <submittedName>
        <fullName evidence="3">Uncharacterized protein</fullName>
    </submittedName>
</protein>
<dbReference type="Proteomes" id="UP000885382">
    <property type="component" value="Unassembled WGS sequence"/>
</dbReference>
<dbReference type="Proteomes" id="UP000245761">
    <property type="component" value="Unassembled WGS sequence"/>
</dbReference>
<reference evidence="4 6" key="2">
    <citation type="submission" date="2018-04" db="EMBL/GenBank/DDBJ databases">
        <title>Draft Genomic Sequencing Of Potential Extraintestinal Pathogenic Escherichia coli B8S56 Isolated from Retail Chicken Skin.</title>
        <authorList>
            <person name="Xu A."/>
            <person name="Tilman S."/>
            <person name="Wisser-Parker K."/>
            <person name="Scullen O.J."/>
            <person name="Sommers C."/>
        </authorList>
    </citation>
    <scope>NUCLEOTIDE SEQUENCE [LARGE SCALE GENOMIC DNA]</scope>
    <source>
        <strain evidence="4 6">B8S56</strain>
    </source>
</reference>
<organism evidence="3 5">
    <name type="scientific">Escherichia coli</name>
    <dbReference type="NCBI Taxonomy" id="562"/>
    <lineage>
        <taxon>Bacteria</taxon>
        <taxon>Pseudomonadati</taxon>
        <taxon>Pseudomonadota</taxon>
        <taxon>Gammaproteobacteria</taxon>
        <taxon>Enterobacterales</taxon>
        <taxon>Enterobacteriaceae</taxon>
        <taxon>Escherichia</taxon>
    </lineage>
</organism>
<evidence type="ECO:0000313" key="4">
    <source>
        <dbReference type="EMBL" id="PWH54021.1"/>
    </source>
</evidence>
<dbReference type="EMBL" id="QEMT01000081">
    <property type="protein sequence ID" value="PWH54021.1"/>
    <property type="molecule type" value="Genomic_DNA"/>
</dbReference>
<reference evidence="3 5" key="1">
    <citation type="submission" date="2016-10" db="EMBL/GenBank/DDBJ databases">
        <title>Comprehensive resistome analysis reveals the prevalence of NDM and MCR-1 in Chinese poultry production.</title>
        <authorList>
            <person name="Wang Y."/>
            <person name="Zhang R."/>
            <person name="Li J."/>
            <person name="Wu Z."/>
            <person name="Wenjuan Y."/>
            <person name="Schwarz S."/>
            <person name="Tyrrell J."/>
            <person name="Zheng Y."/>
            <person name="Wang S."/>
            <person name="Shen Z."/>
            <person name="Liu Z."/>
            <person name="Lei L."/>
            <person name="Li M."/>
            <person name="Zhang Q."/>
            <person name="Wu C."/>
            <person name="Zhang Q."/>
            <person name="Wu Y."/>
            <person name="Walsh T."/>
            <person name="Shen J."/>
        </authorList>
    </citation>
    <scope>NUCLEOTIDE SEQUENCE [LARGE SCALE GENOMIC DNA]</scope>
    <source>
        <strain evidence="3 5">570</strain>
    </source>
</reference>
<sequence>MTNISKDFLYYFRNSFDQGYHLMETLRRMTIFVIGTLGVLNLVLMEGDY</sequence>
<keyword evidence="1" id="KW-0472">Membrane</keyword>
<proteinExistence type="predicted"/>
<keyword evidence="1" id="KW-1133">Transmembrane helix</keyword>
<gene>
    <name evidence="3" type="ORF">BK383_12035</name>
    <name evidence="4" type="ORF">DD762_26035</name>
    <name evidence="2" type="ORF">DNX30_13785</name>
</gene>
<comment type="caution">
    <text evidence="3">The sequence shown here is derived from an EMBL/GenBank/DDBJ whole genome shotgun (WGS) entry which is preliminary data.</text>
</comment>
<name>A0A0A1A977_ECOLX</name>
<evidence type="ECO:0000313" key="6">
    <source>
        <dbReference type="Proteomes" id="UP000245761"/>
    </source>
</evidence>
<evidence type="ECO:0000256" key="1">
    <source>
        <dbReference type="SAM" id="Phobius"/>
    </source>
</evidence>
<dbReference type="EMBL" id="RTJF01000014">
    <property type="protein sequence ID" value="MJL93814.1"/>
    <property type="molecule type" value="Genomic_DNA"/>
</dbReference>
<feature type="transmembrane region" description="Helical" evidence="1">
    <location>
        <begin position="26"/>
        <end position="44"/>
    </location>
</feature>
<dbReference type="AlphaFoldDB" id="A0A0A1A977"/>